<feature type="compositionally biased region" description="Low complexity" evidence="1">
    <location>
        <begin position="186"/>
        <end position="199"/>
    </location>
</feature>
<keyword evidence="2" id="KW-0472">Membrane</keyword>
<dbReference type="OrthoDB" id="32186at2"/>
<evidence type="ECO:0000313" key="3">
    <source>
        <dbReference type="EMBL" id="APD09165.1"/>
    </source>
</evidence>
<reference evidence="4" key="1">
    <citation type="submission" date="2016-06" db="EMBL/GenBank/DDBJ databases">
        <title>Whole genome sequencing of Thermus brockianus strain GE-1.</title>
        <authorList>
            <person name="Schaefers C."/>
            <person name="Blank S."/>
            <person name="Wiebusch S."/>
            <person name="Elleuche S."/>
            <person name="Antranikian G."/>
        </authorList>
    </citation>
    <scope>NUCLEOTIDE SEQUENCE [LARGE SCALE GENOMIC DNA]</scope>
    <source>
        <strain evidence="4">GE-1</strain>
    </source>
</reference>
<keyword evidence="2" id="KW-1133">Transmembrane helix</keyword>
<name>A0A1J0LUN8_THEBO</name>
<evidence type="ECO:0000313" key="4">
    <source>
        <dbReference type="Proteomes" id="UP000182993"/>
    </source>
</evidence>
<dbReference type="Proteomes" id="UP000182993">
    <property type="component" value="Chromosome"/>
</dbReference>
<dbReference type="RefSeq" id="WP_071676909.1">
    <property type="nucleotide sequence ID" value="NZ_CP016312.1"/>
</dbReference>
<evidence type="ECO:0000256" key="1">
    <source>
        <dbReference type="SAM" id="MobiDB-lite"/>
    </source>
</evidence>
<feature type="compositionally biased region" description="Basic and acidic residues" evidence="1">
    <location>
        <begin position="136"/>
        <end position="155"/>
    </location>
</feature>
<feature type="compositionally biased region" description="Low complexity" evidence="1">
    <location>
        <begin position="224"/>
        <end position="233"/>
    </location>
</feature>
<proteinExistence type="predicted"/>
<accession>A0A1J0LUN8</accession>
<evidence type="ECO:0000256" key="2">
    <source>
        <dbReference type="SAM" id="Phobius"/>
    </source>
</evidence>
<protein>
    <submittedName>
        <fullName evidence="3">Uncharacterized protein</fullName>
    </submittedName>
</protein>
<feature type="region of interest" description="Disordered" evidence="1">
    <location>
        <begin position="121"/>
        <end position="251"/>
    </location>
</feature>
<sequence length="281" mass="29462">MGPSFHRAYASRLAWRYRLLLALALALLGLSHPLFALLSPLGLLLPTRLWEGRALWEISRVSLAYPTALAYGEERLWAEARKAPLRLPPFPLGLLFLYLLALVLALLLAAWRAEGAGGGWALPRLERPATPQGASGREEGASQARGEETGRDGASERGSSPGQGGGSFRREGEAPASQGGTSGEVGPSQGEGASGASPGPRGGVGSGTGDVQQGPPVLPPTPQGEEAGLLPPGEGEGEGLPSPWPAGRPPERVRRGVEVYLEKTPLAPEARELLRRYFAAP</sequence>
<dbReference type="KEGG" id="tbc:A0O31_01004"/>
<gene>
    <name evidence="3" type="ORF">A0O31_01004</name>
</gene>
<organism evidence="3 4">
    <name type="scientific">Thermus brockianus</name>
    <dbReference type="NCBI Taxonomy" id="56956"/>
    <lineage>
        <taxon>Bacteria</taxon>
        <taxon>Thermotogati</taxon>
        <taxon>Deinococcota</taxon>
        <taxon>Deinococci</taxon>
        <taxon>Thermales</taxon>
        <taxon>Thermaceae</taxon>
        <taxon>Thermus</taxon>
    </lineage>
</organism>
<keyword evidence="2" id="KW-0812">Transmembrane</keyword>
<dbReference type="AlphaFoldDB" id="A0A1J0LUN8"/>
<feature type="transmembrane region" description="Helical" evidence="2">
    <location>
        <begin position="90"/>
        <end position="111"/>
    </location>
</feature>
<dbReference type="EMBL" id="CP016312">
    <property type="protein sequence ID" value="APD09165.1"/>
    <property type="molecule type" value="Genomic_DNA"/>
</dbReference>